<keyword evidence="1" id="KW-0812">Transmembrane</keyword>
<organism evidence="2 3">
    <name type="scientific">Pontibacter akesuensis</name>
    <dbReference type="NCBI Taxonomy" id="388950"/>
    <lineage>
        <taxon>Bacteria</taxon>
        <taxon>Pseudomonadati</taxon>
        <taxon>Bacteroidota</taxon>
        <taxon>Cytophagia</taxon>
        <taxon>Cytophagales</taxon>
        <taxon>Hymenobacteraceae</taxon>
        <taxon>Pontibacter</taxon>
    </lineage>
</organism>
<reference evidence="3" key="1">
    <citation type="submission" date="2016-10" db="EMBL/GenBank/DDBJ databases">
        <authorList>
            <person name="Varghese N."/>
        </authorList>
    </citation>
    <scope>NUCLEOTIDE SEQUENCE [LARGE SCALE GENOMIC DNA]</scope>
    <source>
        <strain evidence="3">DSM 18820</strain>
    </source>
</reference>
<dbReference type="STRING" id="388950.GCA_001611675_02401"/>
<name>A0A1I7JB56_9BACT</name>
<dbReference type="AlphaFoldDB" id="A0A1I7JB56"/>
<evidence type="ECO:0000313" key="2">
    <source>
        <dbReference type="EMBL" id="SFU82351.1"/>
    </source>
</evidence>
<gene>
    <name evidence="2" type="ORF">SAMN04487941_2664</name>
</gene>
<accession>A0A1I7JB56</accession>
<dbReference type="RefSeq" id="WP_068838333.1">
    <property type="nucleotide sequence ID" value="NZ_BMXC01000003.1"/>
</dbReference>
<evidence type="ECO:0000313" key="3">
    <source>
        <dbReference type="Proteomes" id="UP000182491"/>
    </source>
</evidence>
<proteinExistence type="predicted"/>
<protein>
    <submittedName>
        <fullName evidence="2">Uncharacterized protein</fullName>
    </submittedName>
</protein>
<keyword evidence="3" id="KW-1185">Reference proteome</keyword>
<dbReference type="EMBL" id="FPCA01000003">
    <property type="protein sequence ID" value="SFU82351.1"/>
    <property type="molecule type" value="Genomic_DNA"/>
</dbReference>
<keyword evidence="1" id="KW-1133">Transmembrane helix</keyword>
<sequence>MLYYRSLSKTTRTIAAMLLLMAFMALVMADRFISLFGGMLLGVLLVQFALEVWIFVKHKKSAKP</sequence>
<feature type="transmembrane region" description="Helical" evidence="1">
    <location>
        <begin position="39"/>
        <end position="56"/>
    </location>
</feature>
<evidence type="ECO:0000256" key="1">
    <source>
        <dbReference type="SAM" id="Phobius"/>
    </source>
</evidence>
<dbReference type="Proteomes" id="UP000182491">
    <property type="component" value="Unassembled WGS sequence"/>
</dbReference>
<keyword evidence="1" id="KW-0472">Membrane</keyword>